<dbReference type="PANTHER" id="PTHR46586:SF3">
    <property type="entry name" value="ANKYRIN REPEAT-CONTAINING PROTEIN"/>
    <property type="match status" value="1"/>
</dbReference>
<dbReference type="EMBL" id="QUTE01010707">
    <property type="protein sequence ID" value="RHZ12523.1"/>
    <property type="molecule type" value="Genomic_DNA"/>
</dbReference>
<gene>
    <name evidence="2" type="ORF">DYB26_011527</name>
    <name evidence="1" type="ORF">DYB30_010586</name>
    <name evidence="3" type="ORF">DYB31_011296</name>
</gene>
<comment type="caution">
    <text evidence="1">The sequence shown here is derived from an EMBL/GenBank/DDBJ whole genome shotgun (WGS) entry which is preliminary data.</text>
</comment>
<sequence length="339" mass="38537">MPPTFDAVLTTPDLVRCVTAFQHGEFHDMQPFRHLKKPSHPSSFVTKPSRSIQMYHVLLSPWLHEYGTKRLALLFQYHPHMQDIVVLHAVIFGHLPSLEYMTKHYAELVWTFPEPLLDVAASHNQLHILQFLHDTDHPGCTVGAMNWAASRGHLGIVTFLHAHRSEGGTTKAMDMAAMNGHLDVVKFLHCHRKEGCSTDAMTEAAWNGHLSVVKYLHAHRTEGCSRWTMDRAAWNGHLEVVKFLHTERREAWTSQAMDMAAWNGHLNMIQYLHAIPARAGCTPNALHFAAMNGHLEVVKFITDTRIEGDLHMAIATATQMGQSDIVKYLESKQRRRFNV</sequence>
<dbReference type="SUPFAM" id="SSF48403">
    <property type="entry name" value="Ankyrin repeat"/>
    <property type="match status" value="1"/>
</dbReference>
<dbReference type="Gene3D" id="1.25.40.20">
    <property type="entry name" value="Ankyrin repeat-containing domain"/>
    <property type="match status" value="2"/>
</dbReference>
<evidence type="ECO:0000313" key="1">
    <source>
        <dbReference type="EMBL" id="RHY66358.1"/>
    </source>
</evidence>
<dbReference type="Proteomes" id="UP000266196">
    <property type="component" value="Unassembled WGS sequence"/>
</dbReference>
<accession>A0A397DJH9</accession>
<proteinExistence type="predicted"/>
<dbReference type="InterPro" id="IPR052050">
    <property type="entry name" value="SecEffector_AnkRepeat"/>
</dbReference>
<dbReference type="Proteomes" id="UP000266643">
    <property type="component" value="Unassembled WGS sequence"/>
</dbReference>
<dbReference type="EMBL" id="QUTD01004735">
    <property type="protein sequence ID" value="RHY66358.1"/>
    <property type="molecule type" value="Genomic_DNA"/>
</dbReference>
<name>A0A397DJH9_APHAT</name>
<evidence type="ECO:0000313" key="5">
    <source>
        <dbReference type="Proteomes" id="UP000266643"/>
    </source>
</evidence>
<reference evidence="4 5" key="1">
    <citation type="submission" date="2018-08" db="EMBL/GenBank/DDBJ databases">
        <title>Aphanomyces genome sequencing and annotation.</title>
        <authorList>
            <person name="Minardi D."/>
            <person name="Oidtmann B."/>
            <person name="Van Der Giezen M."/>
            <person name="Studholme D.J."/>
        </authorList>
    </citation>
    <scope>NUCLEOTIDE SEQUENCE [LARGE SCALE GENOMIC DNA]</scope>
    <source>
        <strain evidence="3 4">197901</strain>
        <strain evidence="1 5">D2</strain>
        <strain evidence="2 6">FDL457</strain>
    </source>
</reference>
<dbReference type="EMBL" id="QUTF01021844">
    <property type="protein sequence ID" value="RHY91347.1"/>
    <property type="molecule type" value="Genomic_DNA"/>
</dbReference>
<dbReference type="Pfam" id="PF12796">
    <property type="entry name" value="Ank_2"/>
    <property type="match status" value="1"/>
</dbReference>
<evidence type="ECO:0000313" key="3">
    <source>
        <dbReference type="EMBL" id="RHZ12523.1"/>
    </source>
</evidence>
<dbReference type="VEuPathDB" id="FungiDB:H257_03603"/>
<dbReference type="PANTHER" id="PTHR46586">
    <property type="entry name" value="ANKYRIN REPEAT-CONTAINING PROTEIN"/>
    <property type="match status" value="1"/>
</dbReference>
<dbReference type="Proteomes" id="UP000286510">
    <property type="component" value="Unassembled WGS sequence"/>
</dbReference>
<protein>
    <submittedName>
        <fullName evidence="1">Uncharacterized protein</fullName>
    </submittedName>
</protein>
<dbReference type="Pfam" id="PF13637">
    <property type="entry name" value="Ank_4"/>
    <property type="match status" value="1"/>
</dbReference>
<organism evidence="1 5">
    <name type="scientific">Aphanomyces astaci</name>
    <name type="common">Crayfish plague agent</name>
    <dbReference type="NCBI Taxonomy" id="112090"/>
    <lineage>
        <taxon>Eukaryota</taxon>
        <taxon>Sar</taxon>
        <taxon>Stramenopiles</taxon>
        <taxon>Oomycota</taxon>
        <taxon>Saprolegniomycetes</taxon>
        <taxon>Saprolegniales</taxon>
        <taxon>Verrucalvaceae</taxon>
        <taxon>Aphanomyces</taxon>
    </lineage>
</organism>
<evidence type="ECO:0000313" key="4">
    <source>
        <dbReference type="Proteomes" id="UP000266196"/>
    </source>
</evidence>
<evidence type="ECO:0000313" key="2">
    <source>
        <dbReference type="EMBL" id="RHY91347.1"/>
    </source>
</evidence>
<evidence type="ECO:0000313" key="6">
    <source>
        <dbReference type="Proteomes" id="UP000286510"/>
    </source>
</evidence>
<dbReference type="InterPro" id="IPR002110">
    <property type="entry name" value="Ankyrin_rpt"/>
</dbReference>
<dbReference type="AlphaFoldDB" id="A0A397DJH9"/>
<dbReference type="InterPro" id="IPR036770">
    <property type="entry name" value="Ankyrin_rpt-contain_sf"/>
</dbReference>